<proteinExistence type="predicted"/>
<evidence type="ECO:0000259" key="1">
    <source>
        <dbReference type="Pfam" id="PF08722"/>
    </source>
</evidence>
<dbReference type="Proteomes" id="UP000036097">
    <property type="component" value="Unassembled WGS sequence"/>
</dbReference>
<feature type="domain" description="TnsA endonuclease N-terminal" evidence="1">
    <location>
        <begin position="44"/>
        <end position="120"/>
    </location>
</feature>
<dbReference type="RefSeq" id="WP_047877400.1">
    <property type="nucleotide sequence ID" value="NZ_LDOT01000002.1"/>
</dbReference>
<organism evidence="2 3">
    <name type="scientific">Photobacterium aquae</name>
    <dbReference type="NCBI Taxonomy" id="1195763"/>
    <lineage>
        <taxon>Bacteria</taxon>
        <taxon>Pseudomonadati</taxon>
        <taxon>Pseudomonadota</taxon>
        <taxon>Gammaproteobacteria</taxon>
        <taxon>Vibrionales</taxon>
        <taxon>Vibrionaceae</taxon>
        <taxon>Photobacterium</taxon>
    </lineage>
</organism>
<dbReference type="OrthoDB" id="6103242at2"/>
<sequence>MYIRNLRKPSPNKNIYKFASSKNRKTVMCEGGLEKDCCYHFEYDPEVVCYESQPEGYYYEFCGKQLPYTPDFLVHYIGGYQCFVESKPYGQTLSKEFKQQFQARKSAAERLGFDLILVTDRQIRKGYYLENCKVVHRYSGCIKGDNLPDALYDQLLDTKPIKIIDLALKVELSVGVVFAAVLRLVTLGKALIDLDSAKLNETTLVMVK</sequence>
<comment type="caution">
    <text evidence="2">The sequence shown here is derived from an EMBL/GenBank/DDBJ whole genome shotgun (WGS) entry which is preliminary data.</text>
</comment>
<gene>
    <name evidence="2" type="ORF">ABT56_03330</name>
</gene>
<dbReference type="PATRIC" id="fig|1195763.3.peg.720"/>
<dbReference type="STRING" id="1195763.ABT56_03330"/>
<evidence type="ECO:0000313" key="3">
    <source>
        <dbReference type="Proteomes" id="UP000036097"/>
    </source>
</evidence>
<name>A0A0J1HC48_9GAMM</name>
<dbReference type="EMBL" id="LDOT01000002">
    <property type="protein sequence ID" value="KLV09239.1"/>
    <property type="molecule type" value="Genomic_DNA"/>
</dbReference>
<evidence type="ECO:0000313" key="2">
    <source>
        <dbReference type="EMBL" id="KLV09239.1"/>
    </source>
</evidence>
<reference evidence="2 3" key="1">
    <citation type="submission" date="2015-05" db="EMBL/GenBank/DDBJ databases">
        <title>Photobacterium galathea sp. nov.</title>
        <authorList>
            <person name="Machado H."/>
            <person name="Gram L."/>
        </authorList>
    </citation>
    <scope>NUCLEOTIDE SEQUENCE [LARGE SCALE GENOMIC DNA]</scope>
    <source>
        <strain evidence="2 3">CGMCC 1.12159</strain>
    </source>
</reference>
<dbReference type="InterPro" id="IPR014833">
    <property type="entry name" value="TnsA_N"/>
</dbReference>
<protein>
    <recommendedName>
        <fullName evidence="1">TnsA endonuclease N-terminal domain-containing protein</fullName>
    </recommendedName>
</protein>
<accession>A0A0J1HC48</accession>
<keyword evidence="3" id="KW-1185">Reference proteome</keyword>
<dbReference type="AlphaFoldDB" id="A0A0J1HC48"/>
<dbReference type="Pfam" id="PF08722">
    <property type="entry name" value="Tn7_TnsA-like_N"/>
    <property type="match status" value="1"/>
</dbReference>